<sequence>MTLIKFLLTALAGIVLGFFVTARVLDHGIGFDTARAGPWLGQPKSGTMDIDPYANAIIARTAELPLGSAEGLTFIARTDSDGASLRPECEYTVSGTVPPTRYWTLTLVSPKGFLIDNSAKRFGFTSAEVVRAADGTFTIAVARTARPGNWLPVGEAKHYALMLRLYDTLLDFGTTKVSAGALPKIQRGGCA</sequence>
<dbReference type="RefSeq" id="WP_115836219.1">
    <property type="nucleotide sequence ID" value="NZ_CP025086.1"/>
</dbReference>
<dbReference type="OrthoDB" id="7837485at2"/>
<dbReference type="SUPFAM" id="SSF160935">
    <property type="entry name" value="VPA0735-like"/>
    <property type="match status" value="1"/>
</dbReference>
<evidence type="ECO:0000313" key="2">
    <source>
        <dbReference type="EMBL" id="REF88103.1"/>
    </source>
</evidence>
<feature type="domain" description="DUF1214" evidence="1">
    <location>
        <begin position="70"/>
        <end position="168"/>
    </location>
</feature>
<dbReference type="InterPro" id="IPR037049">
    <property type="entry name" value="DUF1214_C_sf"/>
</dbReference>
<reference evidence="2 3" key="1">
    <citation type="submission" date="2018-08" db="EMBL/GenBank/DDBJ databases">
        <title>Genomic Encyclopedia of Type Strains, Phase IV (KMG-IV): sequencing the most valuable type-strain genomes for metagenomic binning, comparative biology and taxonomic classification.</title>
        <authorList>
            <person name="Goeker M."/>
        </authorList>
    </citation>
    <scope>NUCLEOTIDE SEQUENCE [LARGE SCALE GENOMIC DNA]</scope>
    <source>
        <strain evidence="2 3">BW863</strain>
    </source>
</reference>
<dbReference type="AlphaFoldDB" id="A0A3D9YZA8"/>
<accession>A0A3D9YZA8</accession>
<keyword evidence="3" id="KW-1185">Reference proteome</keyword>
<dbReference type="PANTHER" id="PTHR36509">
    <property type="entry name" value="BLL3101 PROTEIN"/>
    <property type="match status" value="1"/>
</dbReference>
<comment type="caution">
    <text evidence="2">The sequence shown here is derived from an EMBL/GenBank/DDBJ whole genome shotgun (WGS) entry which is preliminary data.</text>
</comment>
<evidence type="ECO:0000259" key="1">
    <source>
        <dbReference type="Pfam" id="PF06742"/>
    </source>
</evidence>
<dbReference type="Proteomes" id="UP000256900">
    <property type="component" value="Unassembled WGS sequence"/>
</dbReference>
<name>A0A3D9YZA8_9HYPH</name>
<dbReference type="InterPro" id="IPR012038">
    <property type="entry name" value="UCP009471"/>
</dbReference>
<proteinExistence type="predicted"/>
<dbReference type="Pfam" id="PF06742">
    <property type="entry name" value="DUF1214"/>
    <property type="match status" value="1"/>
</dbReference>
<dbReference type="InterPro" id="IPR010621">
    <property type="entry name" value="DUF1214"/>
</dbReference>
<gene>
    <name evidence="2" type="ORF">DES32_1744</name>
</gene>
<dbReference type="Gene3D" id="2.60.120.600">
    <property type="entry name" value="Domain of unknown function DUF1214, C-terminal domain"/>
    <property type="match status" value="1"/>
</dbReference>
<protein>
    <recommendedName>
        <fullName evidence="1">DUF1214 domain-containing protein</fullName>
    </recommendedName>
</protein>
<dbReference type="PANTHER" id="PTHR36509:SF2">
    <property type="entry name" value="BLL3101 PROTEIN"/>
    <property type="match status" value="1"/>
</dbReference>
<dbReference type="EMBL" id="QUMO01000002">
    <property type="protein sequence ID" value="REF88103.1"/>
    <property type="molecule type" value="Genomic_DNA"/>
</dbReference>
<evidence type="ECO:0000313" key="3">
    <source>
        <dbReference type="Proteomes" id="UP000256900"/>
    </source>
</evidence>
<dbReference type="PIRSF" id="PIRSF009471">
    <property type="entry name" value="UCP009471"/>
    <property type="match status" value="1"/>
</dbReference>
<organism evidence="2 3">
    <name type="scientific">Methylovirgula ligni</name>
    <dbReference type="NCBI Taxonomy" id="569860"/>
    <lineage>
        <taxon>Bacteria</taxon>
        <taxon>Pseudomonadati</taxon>
        <taxon>Pseudomonadota</taxon>
        <taxon>Alphaproteobacteria</taxon>
        <taxon>Hyphomicrobiales</taxon>
        <taxon>Beijerinckiaceae</taxon>
        <taxon>Methylovirgula</taxon>
    </lineage>
</organism>